<gene>
    <name evidence="2" type="ORF">IMSAGC017_01896</name>
    <name evidence="3" type="ORF">SAMN04489758_10151</name>
</gene>
<sequence>MGILNKIFKNEKLLINIFSFVLLGCGIIFGIIYYFYGSENLINLCKYIFFYKDNEITNNYNLYMTITGVYIFLSLFISTSFLGIFFNSFIIFSKGIQLTLATIFYFTLNEFSMGMFFLGYIPQMLIELILVYVISIISLRLSLNCLTISFITREVFNSRKIINYILDYVIIILIIVTISMAFKVYAL</sequence>
<keyword evidence="1" id="KW-1133">Transmembrane helix</keyword>
<evidence type="ECO:0000256" key="1">
    <source>
        <dbReference type="SAM" id="Phobius"/>
    </source>
</evidence>
<evidence type="ECO:0000313" key="5">
    <source>
        <dbReference type="Proteomes" id="UP000490821"/>
    </source>
</evidence>
<dbReference type="OrthoDB" id="1655229at2"/>
<dbReference type="GeneID" id="78287099"/>
<evidence type="ECO:0008006" key="6">
    <source>
        <dbReference type="Google" id="ProtNLM"/>
    </source>
</evidence>
<accession>A0A1I0BBX9</accession>
<keyword evidence="4" id="KW-1185">Reference proteome</keyword>
<feature type="transmembrane region" description="Helical" evidence="1">
    <location>
        <begin position="128"/>
        <end position="152"/>
    </location>
</feature>
<evidence type="ECO:0000313" key="4">
    <source>
        <dbReference type="Proteomes" id="UP000198558"/>
    </source>
</evidence>
<dbReference type="AlphaFoldDB" id="A0A1I0BBX9"/>
<feature type="transmembrane region" description="Helical" evidence="1">
    <location>
        <begin position="164"/>
        <end position="186"/>
    </location>
</feature>
<reference evidence="3" key="1">
    <citation type="submission" date="2016-10" db="EMBL/GenBank/DDBJ databases">
        <authorList>
            <person name="de Groot N.N."/>
        </authorList>
    </citation>
    <scope>NUCLEOTIDE SEQUENCE [LARGE SCALE GENOMIC DNA]</scope>
    <source>
        <strain evidence="3">DSM 1551</strain>
    </source>
</reference>
<feature type="transmembrane region" description="Helical" evidence="1">
    <location>
        <begin position="62"/>
        <end position="86"/>
    </location>
</feature>
<dbReference type="EMBL" id="FOIN01000001">
    <property type="protein sequence ID" value="SET04281.1"/>
    <property type="molecule type" value="Genomic_DNA"/>
</dbReference>
<dbReference type="PROSITE" id="PS51257">
    <property type="entry name" value="PROKAR_LIPOPROTEIN"/>
    <property type="match status" value="1"/>
</dbReference>
<evidence type="ECO:0000313" key="2">
    <source>
        <dbReference type="EMBL" id="GFI41851.1"/>
    </source>
</evidence>
<dbReference type="Proteomes" id="UP000490821">
    <property type="component" value="Unassembled WGS sequence"/>
</dbReference>
<keyword evidence="1" id="KW-0472">Membrane</keyword>
<name>A0A1I0BBX9_9FIRM</name>
<evidence type="ECO:0000313" key="3">
    <source>
        <dbReference type="EMBL" id="SET04281.1"/>
    </source>
</evidence>
<feature type="transmembrane region" description="Helical" evidence="1">
    <location>
        <begin position="13"/>
        <end position="36"/>
    </location>
</feature>
<dbReference type="RefSeq" id="WP_092351289.1">
    <property type="nucleotide sequence ID" value="NZ_BLMI01000234.1"/>
</dbReference>
<reference evidence="2 5" key="3">
    <citation type="journal article" date="2020" name="Microbiome">
        <title>Single-cell genomics of uncultured bacteria reveals dietary fiber responders in the mouse gut microbiota.</title>
        <authorList>
            <person name="Chijiiwa R."/>
            <person name="Hosokawa M."/>
            <person name="Kogawa M."/>
            <person name="Nishikawa Y."/>
            <person name="Ide K."/>
            <person name="Sakanashi C."/>
            <person name="Takahashi K."/>
            <person name="Takeyama H."/>
        </authorList>
    </citation>
    <scope>NUCLEOTIDE SEQUENCE [LARGE SCALE GENOMIC DNA]</scope>
    <source>
        <strain evidence="2">IMSAGC_017</strain>
    </source>
</reference>
<protein>
    <recommendedName>
        <fullName evidence="6">Stage II sporulation protein M</fullName>
    </recommendedName>
</protein>
<reference evidence="4" key="2">
    <citation type="submission" date="2016-10" db="EMBL/GenBank/DDBJ databases">
        <authorList>
            <person name="Varghese N."/>
            <person name="Submissions S."/>
        </authorList>
    </citation>
    <scope>NUCLEOTIDE SEQUENCE [LARGE SCALE GENOMIC DNA]</scope>
    <source>
        <strain evidence="4">DSM 1551</strain>
    </source>
</reference>
<proteinExistence type="predicted"/>
<dbReference type="EMBL" id="BLMI01000234">
    <property type="protein sequence ID" value="GFI41851.1"/>
    <property type="molecule type" value="Genomic_DNA"/>
</dbReference>
<keyword evidence="1" id="KW-0812">Transmembrane</keyword>
<dbReference type="Proteomes" id="UP000198558">
    <property type="component" value="Unassembled WGS sequence"/>
</dbReference>
<organism evidence="3 4">
    <name type="scientific">Thomasclavelia cocleata</name>
    <dbReference type="NCBI Taxonomy" id="69824"/>
    <lineage>
        <taxon>Bacteria</taxon>
        <taxon>Bacillati</taxon>
        <taxon>Bacillota</taxon>
        <taxon>Erysipelotrichia</taxon>
        <taxon>Erysipelotrichales</taxon>
        <taxon>Coprobacillaceae</taxon>
        <taxon>Thomasclavelia</taxon>
    </lineage>
</organism>